<evidence type="ECO:0008006" key="2">
    <source>
        <dbReference type="Google" id="ProtNLM"/>
    </source>
</evidence>
<accession>A0A7G9YHF9</accession>
<sequence>MWRNPIKVYYNGEVVGNYIADITADDKVILVIKAIKELSDIHEVQLVNYLKATGIEVSLLINFGTSVQVKRRVMDKQI</sequence>
<reference evidence="1" key="1">
    <citation type="submission" date="2020-06" db="EMBL/GenBank/DDBJ databases">
        <title>Unique genomic features of the anaerobic methanotrophic archaea.</title>
        <authorList>
            <person name="Chadwick G.L."/>
            <person name="Skennerton C.T."/>
            <person name="Laso-Perez R."/>
            <person name="Leu A.O."/>
            <person name="Speth D.R."/>
            <person name="Yu H."/>
            <person name="Morgan-Lang C."/>
            <person name="Hatzenpichler R."/>
            <person name="Goudeau D."/>
            <person name="Malmstrom R."/>
            <person name="Brazelton W.J."/>
            <person name="Woyke T."/>
            <person name="Hallam S.J."/>
            <person name="Tyson G.W."/>
            <person name="Wegener G."/>
            <person name="Boetius A."/>
            <person name="Orphan V."/>
        </authorList>
    </citation>
    <scope>NUCLEOTIDE SEQUENCE</scope>
</reference>
<dbReference type="AlphaFoldDB" id="A0A7G9YHF9"/>
<dbReference type="NCBIfam" id="TIGR04256">
    <property type="entry name" value="GxxExxY"/>
    <property type="match status" value="1"/>
</dbReference>
<gene>
    <name evidence="1" type="ORF">IILFPGFB_00015</name>
</gene>
<dbReference type="EMBL" id="MT631263">
    <property type="protein sequence ID" value="QNO47443.1"/>
    <property type="molecule type" value="Genomic_DNA"/>
</dbReference>
<organism evidence="1">
    <name type="scientific">Candidatus Methanogaster sp. ANME-2c ERB4</name>
    <dbReference type="NCBI Taxonomy" id="2759911"/>
    <lineage>
        <taxon>Archaea</taxon>
        <taxon>Methanobacteriati</taxon>
        <taxon>Methanobacteriota</taxon>
        <taxon>Stenosarchaea group</taxon>
        <taxon>Methanomicrobia</taxon>
        <taxon>Methanosarcinales</taxon>
        <taxon>ANME-2 cluster</taxon>
        <taxon>Candidatus Methanogasteraceae</taxon>
        <taxon>Candidatus Methanogaster</taxon>
    </lineage>
</organism>
<name>A0A7G9YHF9_9EURY</name>
<dbReference type="InterPro" id="IPR026350">
    <property type="entry name" value="GxxExxY"/>
</dbReference>
<dbReference type="Pfam" id="PF13366">
    <property type="entry name" value="PDDEXK_3"/>
    <property type="match status" value="1"/>
</dbReference>
<protein>
    <recommendedName>
        <fullName evidence="2">GxxExxY protein</fullName>
    </recommendedName>
</protein>
<proteinExistence type="predicted"/>
<evidence type="ECO:0000313" key="1">
    <source>
        <dbReference type="EMBL" id="QNO47443.1"/>
    </source>
</evidence>